<organism evidence="2 3">
    <name type="scientific">Pseudonocardia halophobica</name>
    <dbReference type="NCBI Taxonomy" id="29401"/>
    <lineage>
        <taxon>Bacteria</taxon>
        <taxon>Bacillati</taxon>
        <taxon>Actinomycetota</taxon>
        <taxon>Actinomycetes</taxon>
        <taxon>Pseudonocardiales</taxon>
        <taxon>Pseudonocardiaceae</taxon>
        <taxon>Pseudonocardia</taxon>
    </lineage>
</organism>
<evidence type="ECO:0000313" key="2">
    <source>
        <dbReference type="EMBL" id="GLL15822.1"/>
    </source>
</evidence>
<dbReference type="RefSeq" id="WP_037044425.1">
    <property type="nucleotide sequence ID" value="NZ_BAAAUZ010000067.1"/>
</dbReference>
<dbReference type="PANTHER" id="PTHR18964">
    <property type="entry name" value="ROK (REPRESSOR, ORF, KINASE) FAMILY"/>
    <property type="match status" value="1"/>
</dbReference>
<reference evidence="2" key="1">
    <citation type="journal article" date="2014" name="Int. J. Syst. Evol. Microbiol.">
        <title>Complete genome sequence of Corynebacterium casei LMG S-19264T (=DSM 44701T), isolated from a smear-ripened cheese.</title>
        <authorList>
            <consortium name="US DOE Joint Genome Institute (JGI-PGF)"/>
            <person name="Walter F."/>
            <person name="Albersmeier A."/>
            <person name="Kalinowski J."/>
            <person name="Ruckert C."/>
        </authorList>
    </citation>
    <scope>NUCLEOTIDE SEQUENCE</scope>
    <source>
        <strain evidence="2">VKM Ac-1069</strain>
    </source>
</reference>
<dbReference type="InterPro" id="IPR000600">
    <property type="entry name" value="ROK"/>
</dbReference>
<proteinExistence type="inferred from homology"/>
<comment type="similarity">
    <text evidence="1">Belongs to the ROK (NagC/XylR) family.</text>
</comment>
<dbReference type="PANTHER" id="PTHR18964:SF146">
    <property type="entry name" value="POLYPHOSPHATE GLUCOKINASE"/>
    <property type="match status" value="1"/>
</dbReference>
<dbReference type="Gene3D" id="3.30.420.40">
    <property type="match status" value="2"/>
</dbReference>
<reference evidence="2" key="2">
    <citation type="submission" date="2023-01" db="EMBL/GenBank/DDBJ databases">
        <authorList>
            <person name="Sun Q."/>
            <person name="Evtushenko L."/>
        </authorList>
    </citation>
    <scope>NUCLEOTIDE SEQUENCE</scope>
    <source>
        <strain evidence="2">VKM Ac-1069</strain>
    </source>
</reference>
<accession>A0A9W6P116</accession>
<name>A0A9W6P116_9PSEU</name>
<protein>
    <submittedName>
        <fullName evidence="2">Polyphosphate glucokinase</fullName>
    </submittedName>
</protein>
<dbReference type="Pfam" id="PF00480">
    <property type="entry name" value="ROK"/>
    <property type="match status" value="1"/>
</dbReference>
<dbReference type="AlphaFoldDB" id="A0A9W6P116"/>
<sequence>MTKKRHHGHHHGLGIDIGGSGIKGAPVDLDKGKFADERLRIPTPQPSTPEAVAEVVGQILDHFEWDGPFGCTFPAVVQHGVTQTAANVDPSWIGCDAQGLMRAKTGRKALVVNDADAAGIAEVEYGAAKGHRGAVLVSTLGTGIGSALVLGGHLFPNTELGHLEIDGHDAEKRAADSAREREDLSWEEWGGRLTRYFQHVENLLWPDLIVVGGGVSKKFSRWQPYVETRTPMVPAQLLNDAGIIGAALLAHQEH</sequence>
<dbReference type="NCBIfam" id="NF045942">
    <property type="entry name" value="PolPhglucPhase"/>
    <property type="match status" value="1"/>
</dbReference>
<dbReference type="InterPro" id="IPR043129">
    <property type="entry name" value="ATPase_NBD"/>
</dbReference>
<evidence type="ECO:0000256" key="1">
    <source>
        <dbReference type="ARBA" id="ARBA00006479"/>
    </source>
</evidence>
<dbReference type="SUPFAM" id="SSF53067">
    <property type="entry name" value="Actin-like ATPase domain"/>
    <property type="match status" value="1"/>
</dbReference>
<evidence type="ECO:0000313" key="3">
    <source>
        <dbReference type="Proteomes" id="UP001143463"/>
    </source>
</evidence>
<dbReference type="EMBL" id="BSFQ01000056">
    <property type="protein sequence ID" value="GLL15822.1"/>
    <property type="molecule type" value="Genomic_DNA"/>
</dbReference>
<keyword evidence="3" id="KW-1185">Reference proteome</keyword>
<dbReference type="CDD" id="cd24058">
    <property type="entry name" value="ASKHA_NBD_ROK_PPGK"/>
    <property type="match status" value="1"/>
</dbReference>
<comment type="caution">
    <text evidence="2">The sequence shown here is derived from an EMBL/GenBank/DDBJ whole genome shotgun (WGS) entry which is preliminary data.</text>
</comment>
<dbReference type="Proteomes" id="UP001143463">
    <property type="component" value="Unassembled WGS sequence"/>
</dbReference>
<gene>
    <name evidence="2" type="ORF">GCM10017577_69760</name>
</gene>